<proteinExistence type="predicted"/>
<protein>
    <recommendedName>
        <fullName evidence="3">BLOC-1-related complex subunit 7</fullName>
    </recommendedName>
</protein>
<sequence>MAAQKTLSSPAISLVDPRTLDTTDRILQEITVVGRRQEAMDLKITDLSVASASIRMDIACLSEKVADLDQCLTTVEDYIGMLPGHDAELQSLWEKLTDLEDRS</sequence>
<dbReference type="Gene3D" id="3.30.1510.10">
    <property type="entry name" value="Domain 2, N(10)-formyltetrahydrofolate synthetase"/>
    <property type="match status" value="1"/>
</dbReference>
<evidence type="ECO:0008006" key="3">
    <source>
        <dbReference type="Google" id="ProtNLM"/>
    </source>
</evidence>
<evidence type="ECO:0000313" key="1">
    <source>
        <dbReference type="EMBL" id="KAJ1182029.1"/>
    </source>
</evidence>
<comment type="caution">
    <text evidence="1">The sequence shown here is derived from an EMBL/GenBank/DDBJ whole genome shotgun (WGS) entry which is preliminary data.</text>
</comment>
<gene>
    <name evidence="1" type="ORF">NDU88_007226</name>
</gene>
<dbReference type="EMBL" id="JANPWB010000006">
    <property type="protein sequence ID" value="KAJ1182029.1"/>
    <property type="molecule type" value="Genomic_DNA"/>
</dbReference>
<reference evidence="1" key="1">
    <citation type="journal article" date="2022" name="bioRxiv">
        <title>Sequencing and chromosome-scale assembly of the giantPleurodeles waltlgenome.</title>
        <authorList>
            <person name="Brown T."/>
            <person name="Elewa A."/>
            <person name="Iarovenko S."/>
            <person name="Subramanian E."/>
            <person name="Araus A.J."/>
            <person name="Petzold A."/>
            <person name="Susuki M."/>
            <person name="Suzuki K.-i.T."/>
            <person name="Hayashi T."/>
            <person name="Toyoda A."/>
            <person name="Oliveira C."/>
            <person name="Osipova E."/>
            <person name="Leigh N.D."/>
            <person name="Simon A."/>
            <person name="Yun M.H."/>
        </authorList>
    </citation>
    <scope>NUCLEOTIDE SEQUENCE</scope>
    <source>
        <strain evidence="1">20211129_DDA</strain>
        <tissue evidence="1">Liver</tissue>
    </source>
</reference>
<keyword evidence="2" id="KW-1185">Reference proteome</keyword>
<organism evidence="1 2">
    <name type="scientific">Pleurodeles waltl</name>
    <name type="common">Iberian ribbed newt</name>
    <dbReference type="NCBI Taxonomy" id="8319"/>
    <lineage>
        <taxon>Eukaryota</taxon>
        <taxon>Metazoa</taxon>
        <taxon>Chordata</taxon>
        <taxon>Craniata</taxon>
        <taxon>Vertebrata</taxon>
        <taxon>Euteleostomi</taxon>
        <taxon>Amphibia</taxon>
        <taxon>Batrachia</taxon>
        <taxon>Caudata</taxon>
        <taxon>Salamandroidea</taxon>
        <taxon>Salamandridae</taxon>
        <taxon>Pleurodelinae</taxon>
        <taxon>Pleurodeles</taxon>
    </lineage>
</organism>
<dbReference type="Proteomes" id="UP001066276">
    <property type="component" value="Chromosome 3_2"/>
</dbReference>
<accession>A0AAV7TZ50</accession>
<evidence type="ECO:0000313" key="2">
    <source>
        <dbReference type="Proteomes" id="UP001066276"/>
    </source>
</evidence>
<name>A0AAV7TZ50_PLEWA</name>
<dbReference type="AlphaFoldDB" id="A0AAV7TZ50"/>